<protein>
    <submittedName>
        <fullName evidence="1">Uncharacterized protein</fullName>
    </submittedName>
</protein>
<reference evidence="1" key="1">
    <citation type="submission" date="2021-01" db="EMBL/GenBank/DDBJ databases">
        <title>Modified the classification status of verrucomicrobia.</title>
        <authorList>
            <person name="Feng X."/>
        </authorList>
    </citation>
    <scope>NUCLEOTIDE SEQUENCE</scope>
    <source>
        <strain evidence="1">JCM 18052</strain>
    </source>
</reference>
<sequence>MKHKFRIKLTGEGRSATHVLEYASEEKAERVRESGDVGSFRDPEGGPVSFAGVRLGDLPRVVEETARECGADHTFEDLTGKREFQIKLSGDDFNAEYLVNYIGDDPIPSVTAPPGGHLQALPDGTNISFDKVNATELQSFVASMAESNGLNFEFVDLHD</sequence>
<gene>
    <name evidence="1" type="ORF">JIN84_00530</name>
</gene>
<dbReference type="Proteomes" id="UP000600139">
    <property type="component" value="Unassembled WGS sequence"/>
</dbReference>
<proteinExistence type="predicted"/>
<comment type="caution">
    <text evidence="1">The sequence shown here is derived from an EMBL/GenBank/DDBJ whole genome shotgun (WGS) entry which is preliminary data.</text>
</comment>
<accession>A0A934QZU9</accession>
<organism evidence="1 2">
    <name type="scientific">Luteolibacter yonseiensis</name>
    <dbReference type="NCBI Taxonomy" id="1144680"/>
    <lineage>
        <taxon>Bacteria</taxon>
        <taxon>Pseudomonadati</taxon>
        <taxon>Verrucomicrobiota</taxon>
        <taxon>Verrucomicrobiia</taxon>
        <taxon>Verrucomicrobiales</taxon>
        <taxon>Verrucomicrobiaceae</taxon>
        <taxon>Luteolibacter</taxon>
    </lineage>
</organism>
<dbReference type="RefSeq" id="WP_200349055.1">
    <property type="nucleotide sequence ID" value="NZ_BAABHZ010000005.1"/>
</dbReference>
<name>A0A934QZU9_9BACT</name>
<keyword evidence="2" id="KW-1185">Reference proteome</keyword>
<dbReference type="EMBL" id="JAENIK010000001">
    <property type="protein sequence ID" value="MBK1814092.1"/>
    <property type="molecule type" value="Genomic_DNA"/>
</dbReference>
<evidence type="ECO:0000313" key="1">
    <source>
        <dbReference type="EMBL" id="MBK1814092.1"/>
    </source>
</evidence>
<evidence type="ECO:0000313" key="2">
    <source>
        <dbReference type="Proteomes" id="UP000600139"/>
    </source>
</evidence>
<dbReference type="AlphaFoldDB" id="A0A934QZU9"/>